<feature type="binding site" evidence="6">
    <location>
        <position position="131"/>
    </location>
    <ligand>
        <name>ATP</name>
        <dbReference type="ChEBI" id="CHEBI:30616"/>
    </ligand>
</feature>
<comment type="similarity">
    <text evidence="2 6 7">Belongs to the NDK family.</text>
</comment>
<evidence type="ECO:0000313" key="10">
    <source>
        <dbReference type="Proteomes" id="UP000695000"/>
    </source>
</evidence>
<evidence type="ECO:0000256" key="2">
    <source>
        <dbReference type="ARBA" id="ARBA00008142"/>
    </source>
</evidence>
<dbReference type="InterPro" id="IPR036850">
    <property type="entry name" value="NDK-like_dom_sf"/>
</dbReference>
<dbReference type="NCBIfam" id="NF001908">
    <property type="entry name" value="PRK00668.1"/>
    <property type="match status" value="1"/>
</dbReference>
<dbReference type="PRINTS" id="PR01243">
    <property type="entry name" value="NUCDPKINASE"/>
</dbReference>
<evidence type="ECO:0000256" key="7">
    <source>
        <dbReference type="RuleBase" id="RU004011"/>
    </source>
</evidence>
<evidence type="ECO:0000256" key="3">
    <source>
        <dbReference type="ARBA" id="ARBA00012966"/>
    </source>
</evidence>
<dbReference type="CDD" id="cd04413">
    <property type="entry name" value="NDPk_I"/>
    <property type="match status" value="1"/>
</dbReference>
<feature type="binding site" evidence="6">
    <location>
        <position position="28"/>
    </location>
    <ligand>
        <name>ATP</name>
        <dbReference type="ChEBI" id="CHEBI:30616"/>
    </ligand>
</feature>
<dbReference type="PROSITE" id="PS51374">
    <property type="entry name" value="NDPK_LIKE"/>
    <property type="match status" value="1"/>
</dbReference>
<evidence type="ECO:0000256" key="8">
    <source>
        <dbReference type="SAM" id="SignalP"/>
    </source>
</evidence>
<feature type="binding site" evidence="6">
    <location>
        <position position="110"/>
    </location>
    <ligand>
        <name>ATP</name>
        <dbReference type="ChEBI" id="CHEBI:30616"/>
    </ligand>
</feature>
<evidence type="ECO:0000259" key="9">
    <source>
        <dbReference type="SMART" id="SM00562"/>
    </source>
</evidence>
<feature type="active site" description="Pros-phosphohistidine intermediate" evidence="6">
    <location>
        <position position="134"/>
    </location>
</feature>
<dbReference type="EC" id="2.7.4.6" evidence="3"/>
<feature type="chain" id="PRO_5046844692" description="nucleoside-diphosphate kinase" evidence="8">
    <location>
        <begin position="19"/>
        <end position="174"/>
    </location>
</feature>
<protein>
    <recommendedName>
        <fullName evidence="3">nucleoside-diphosphate kinase</fullName>
        <ecNumber evidence="3">2.7.4.6</ecNumber>
    </recommendedName>
</protein>
<feature type="domain" description="Nucleoside diphosphate kinase-like" evidence="9">
    <location>
        <begin position="20"/>
        <end position="157"/>
    </location>
</feature>
<keyword evidence="8" id="KW-0732">Signal</keyword>
<gene>
    <name evidence="11" type="primary">LOC108567067</name>
</gene>
<organism evidence="10 11">
    <name type="scientific">Nicrophorus vespilloides</name>
    <name type="common">Boreal carrion beetle</name>
    <dbReference type="NCBI Taxonomy" id="110193"/>
    <lineage>
        <taxon>Eukaryota</taxon>
        <taxon>Metazoa</taxon>
        <taxon>Ecdysozoa</taxon>
        <taxon>Arthropoda</taxon>
        <taxon>Hexapoda</taxon>
        <taxon>Insecta</taxon>
        <taxon>Pterygota</taxon>
        <taxon>Neoptera</taxon>
        <taxon>Endopterygota</taxon>
        <taxon>Coleoptera</taxon>
        <taxon>Polyphaga</taxon>
        <taxon>Staphyliniformia</taxon>
        <taxon>Silphidae</taxon>
        <taxon>Nicrophorinae</taxon>
        <taxon>Nicrophorus</taxon>
    </lineage>
</organism>
<dbReference type="PANTHER" id="PTHR11349">
    <property type="entry name" value="NUCLEOSIDE DIPHOSPHATE KINASE"/>
    <property type="match status" value="1"/>
</dbReference>
<dbReference type="RefSeq" id="XP_017782764.1">
    <property type="nucleotide sequence ID" value="XM_017927275.1"/>
</dbReference>
<name>A0ABM1N7G4_NICVS</name>
<keyword evidence="4" id="KW-0808">Transferase</keyword>
<evidence type="ECO:0000256" key="5">
    <source>
        <dbReference type="ARBA" id="ARBA00022777"/>
    </source>
</evidence>
<feature type="binding site" evidence="6">
    <location>
        <position position="76"/>
    </location>
    <ligand>
        <name>ATP</name>
        <dbReference type="ChEBI" id="CHEBI:30616"/>
    </ligand>
</feature>
<dbReference type="GeneID" id="108567067"/>
<keyword evidence="10" id="KW-1185">Reference proteome</keyword>
<sequence length="174" mass="19769">MICTLLSLFSLFLRKICDHEERTFLLIKPDAVQRGLVGQIIKKFEQKGFKLIGMKFMLASKELVKNHYSYLSNEPFFPGLLKYMSSGPVVPMVWEGPNVVKNARIIIGITNPEDCIPGTIRGDFSIQTGPNLIHGADGVEEANKEMYLWFTQKELISWKPAITTWVYEGCILKV</sequence>
<feature type="binding site" evidence="6">
    <location>
        <position position="104"/>
    </location>
    <ligand>
        <name>ATP</name>
        <dbReference type="ChEBI" id="CHEBI:30616"/>
    </ligand>
</feature>
<dbReference type="HAMAP" id="MF_00451">
    <property type="entry name" value="NDP_kinase"/>
    <property type="match status" value="1"/>
</dbReference>
<reference evidence="11" key="1">
    <citation type="submission" date="2025-08" db="UniProtKB">
        <authorList>
            <consortium name="RefSeq"/>
        </authorList>
    </citation>
    <scope>IDENTIFICATION</scope>
    <source>
        <tissue evidence="11">Whole Larva</tissue>
    </source>
</reference>
<dbReference type="SMART" id="SM00562">
    <property type="entry name" value="NDK"/>
    <property type="match status" value="1"/>
</dbReference>
<dbReference type="Pfam" id="PF00334">
    <property type="entry name" value="NDK"/>
    <property type="match status" value="1"/>
</dbReference>
<evidence type="ECO:0000256" key="6">
    <source>
        <dbReference type="PROSITE-ProRule" id="PRU00706"/>
    </source>
</evidence>
<keyword evidence="5" id="KW-0418">Kinase</keyword>
<evidence type="ECO:0000313" key="11">
    <source>
        <dbReference type="RefSeq" id="XP_017782764.1"/>
    </source>
</evidence>
<dbReference type="SUPFAM" id="SSF54919">
    <property type="entry name" value="Nucleoside diphosphate kinase, NDK"/>
    <property type="match status" value="1"/>
</dbReference>
<proteinExistence type="inferred from homology"/>
<dbReference type="InterPro" id="IPR001564">
    <property type="entry name" value="Nucleoside_diP_kinase"/>
</dbReference>
<feature type="signal peptide" evidence="8">
    <location>
        <begin position="1"/>
        <end position="18"/>
    </location>
</feature>
<dbReference type="InterPro" id="IPR034907">
    <property type="entry name" value="NDK-like_dom"/>
</dbReference>
<evidence type="ECO:0000256" key="1">
    <source>
        <dbReference type="ARBA" id="ARBA00001946"/>
    </source>
</evidence>
<dbReference type="Proteomes" id="UP000695000">
    <property type="component" value="Unplaced"/>
</dbReference>
<feature type="binding site" evidence="6">
    <location>
        <position position="121"/>
    </location>
    <ligand>
        <name>ATP</name>
        <dbReference type="ChEBI" id="CHEBI:30616"/>
    </ligand>
</feature>
<dbReference type="Gene3D" id="3.30.70.141">
    <property type="entry name" value="Nucleoside diphosphate kinase-like domain"/>
    <property type="match status" value="1"/>
</dbReference>
<evidence type="ECO:0000256" key="4">
    <source>
        <dbReference type="ARBA" id="ARBA00022679"/>
    </source>
</evidence>
<comment type="cofactor">
    <cofactor evidence="1">
        <name>Mg(2+)</name>
        <dbReference type="ChEBI" id="CHEBI:18420"/>
    </cofactor>
</comment>
<accession>A0ABM1N7G4</accession>